<evidence type="ECO:0000313" key="3">
    <source>
        <dbReference type="EMBL" id="AYN19843.1"/>
    </source>
</evidence>
<dbReference type="EMBL" id="CP032153">
    <property type="protein sequence ID" value="AYN19843.1"/>
    <property type="molecule type" value="Genomic_DNA"/>
</dbReference>
<evidence type="ECO:0000256" key="1">
    <source>
        <dbReference type="SAM" id="Phobius"/>
    </source>
</evidence>
<dbReference type="RefSeq" id="WP_121738149.1">
    <property type="nucleotide sequence ID" value="NZ_CP032153.1"/>
</dbReference>
<dbReference type="SUPFAM" id="SSF53955">
    <property type="entry name" value="Lysozyme-like"/>
    <property type="match status" value="1"/>
</dbReference>
<sequence>MGFQDMDYVLSRSARTLMYRIGEFVHVSAMYLGIAVLVTIAACVVVPSMRAQFNQLYTGLVQTLRPEALKYDAYSQAVWPADKTQPNLSEGGEDLSQAEQQQAVSTYQGFMKNLRASVTGQPIAGVTAAQQQALRSYLARKYKIAYSVAGALIHTAFIVGKEKNLDPQLILAVIAIESRYNPYAESHVGAQGLMQVMTKVHKEKFDIYMEGTLAVLSPEANIRVGAQILSDCIRRRGSLEGGLACYVGATGPSDGGYGAKVLAERRRIALASGIPIRAR</sequence>
<dbReference type="InterPro" id="IPR008258">
    <property type="entry name" value="Transglycosylase_SLT_dom_1"/>
</dbReference>
<keyword evidence="1" id="KW-0812">Transmembrane</keyword>
<keyword evidence="1" id="KW-1133">Transmembrane helix</keyword>
<accession>A0A3G2HRS4</accession>
<organism evidence="3 4">
    <name type="scientific">Alcaligenes aquatilis</name>
    <dbReference type="NCBI Taxonomy" id="323284"/>
    <lineage>
        <taxon>Bacteria</taxon>
        <taxon>Pseudomonadati</taxon>
        <taxon>Pseudomonadota</taxon>
        <taxon>Betaproteobacteria</taxon>
        <taxon>Burkholderiales</taxon>
        <taxon>Alcaligenaceae</taxon>
        <taxon>Alcaligenes</taxon>
    </lineage>
</organism>
<dbReference type="Gene3D" id="1.10.530.10">
    <property type="match status" value="1"/>
</dbReference>
<proteinExistence type="predicted"/>
<dbReference type="OrthoDB" id="9815002at2"/>
<gene>
    <name evidence="3" type="ORF">D3M96_04395</name>
</gene>
<reference evidence="3 4" key="1">
    <citation type="submission" date="2018-09" db="EMBL/GenBank/DDBJ databases">
        <title>Complete genome sequence of the hydrocarbonoclastic bacterium Alcaligenes aquatilis QD168, isolated from a crude-oil polluted marine sediment of Central Chile.</title>
        <authorList>
            <person name="Duran R.E."/>
            <person name="Barra B."/>
            <person name="Salva-Serra F."/>
            <person name="Mendez V."/>
            <person name="Moore E.R.B."/>
            <person name="Seeger M."/>
        </authorList>
    </citation>
    <scope>NUCLEOTIDE SEQUENCE [LARGE SCALE GENOMIC DNA]</scope>
    <source>
        <strain evidence="3 4">QD168</strain>
    </source>
</reference>
<protein>
    <submittedName>
        <fullName evidence="3">Lytic transglycosylase domain-containing protein</fullName>
    </submittedName>
</protein>
<dbReference type="InterPro" id="IPR023346">
    <property type="entry name" value="Lysozyme-like_dom_sf"/>
</dbReference>
<dbReference type="Proteomes" id="UP000268070">
    <property type="component" value="Chromosome"/>
</dbReference>
<feature type="transmembrane region" description="Helical" evidence="1">
    <location>
        <begin position="24"/>
        <end position="46"/>
    </location>
</feature>
<evidence type="ECO:0000313" key="4">
    <source>
        <dbReference type="Proteomes" id="UP000268070"/>
    </source>
</evidence>
<dbReference type="KEGG" id="aaqu:D3M96_04395"/>
<evidence type="ECO:0000259" key="2">
    <source>
        <dbReference type="Pfam" id="PF01464"/>
    </source>
</evidence>
<feature type="domain" description="Transglycosylase SLT" evidence="2">
    <location>
        <begin position="160"/>
        <end position="246"/>
    </location>
</feature>
<dbReference type="Pfam" id="PF01464">
    <property type="entry name" value="SLT"/>
    <property type="match status" value="1"/>
</dbReference>
<dbReference type="AlphaFoldDB" id="A0A3G2HRS4"/>
<name>A0A3G2HRS4_9BURK</name>
<keyword evidence="1" id="KW-0472">Membrane</keyword>
<dbReference type="CDD" id="cd00254">
    <property type="entry name" value="LT-like"/>
    <property type="match status" value="1"/>
</dbReference>